<proteinExistence type="predicted"/>
<evidence type="ECO:0000313" key="2">
    <source>
        <dbReference type="EMBL" id="KAF5893016.1"/>
    </source>
</evidence>
<organism evidence="2 3">
    <name type="scientific">Clarias magur</name>
    <name type="common">Asian catfish</name>
    <name type="synonym">Macropteronotus magur</name>
    <dbReference type="NCBI Taxonomy" id="1594786"/>
    <lineage>
        <taxon>Eukaryota</taxon>
        <taxon>Metazoa</taxon>
        <taxon>Chordata</taxon>
        <taxon>Craniata</taxon>
        <taxon>Vertebrata</taxon>
        <taxon>Euteleostomi</taxon>
        <taxon>Actinopterygii</taxon>
        <taxon>Neopterygii</taxon>
        <taxon>Teleostei</taxon>
        <taxon>Ostariophysi</taxon>
        <taxon>Siluriformes</taxon>
        <taxon>Clariidae</taxon>
        <taxon>Clarias</taxon>
    </lineage>
</organism>
<accession>A0A8J4TVZ4</accession>
<dbReference type="EMBL" id="QNUK01000460">
    <property type="protein sequence ID" value="KAF5893016.1"/>
    <property type="molecule type" value="Genomic_DNA"/>
</dbReference>
<reference evidence="2" key="1">
    <citation type="submission" date="2020-07" db="EMBL/GenBank/DDBJ databases">
        <title>Clarias magur genome sequencing, assembly and annotation.</title>
        <authorList>
            <person name="Kushwaha B."/>
            <person name="Kumar R."/>
            <person name="Das P."/>
            <person name="Joshi C.G."/>
            <person name="Kumar D."/>
            <person name="Nagpure N.S."/>
            <person name="Pandey M."/>
            <person name="Agarwal S."/>
            <person name="Srivastava S."/>
            <person name="Singh M."/>
            <person name="Sahoo L."/>
            <person name="Jayasankar P."/>
            <person name="Meher P.K."/>
            <person name="Koringa P.G."/>
            <person name="Iquebal M.A."/>
            <person name="Das S.P."/>
            <person name="Bit A."/>
            <person name="Patnaik S."/>
            <person name="Patel N."/>
            <person name="Shah T.M."/>
            <person name="Hinsu A."/>
            <person name="Jena J.K."/>
        </authorList>
    </citation>
    <scope>NUCLEOTIDE SEQUENCE</scope>
    <source>
        <strain evidence="2">CIFAMagur01</strain>
        <tissue evidence="2">Testis</tissue>
    </source>
</reference>
<dbReference type="OrthoDB" id="21678at2759"/>
<protein>
    <submittedName>
        <fullName evidence="2">Ataxin-7-like protein 1 isoform X5</fullName>
    </submittedName>
</protein>
<gene>
    <name evidence="2" type="ORF">DAT39_017285</name>
</gene>
<name>A0A8J4TVZ4_CLAMG</name>
<feature type="transmembrane region" description="Helical" evidence="1">
    <location>
        <begin position="151"/>
        <end position="170"/>
    </location>
</feature>
<dbReference type="AlphaFoldDB" id="A0A8J4TVZ4"/>
<feature type="transmembrane region" description="Helical" evidence="1">
    <location>
        <begin position="122"/>
        <end position="139"/>
    </location>
</feature>
<keyword evidence="1" id="KW-0472">Membrane</keyword>
<keyword evidence="1" id="KW-1133">Transmembrane helix</keyword>
<comment type="caution">
    <text evidence="2">The sequence shown here is derived from an EMBL/GenBank/DDBJ whole genome shotgun (WGS) entry which is preliminary data.</text>
</comment>
<evidence type="ECO:0000313" key="3">
    <source>
        <dbReference type="Proteomes" id="UP000727407"/>
    </source>
</evidence>
<keyword evidence="1" id="KW-0812">Transmembrane</keyword>
<evidence type="ECO:0000256" key="1">
    <source>
        <dbReference type="SAM" id="Phobius"/>
    </source>
</evidence>
<keyword evidence="3" id="KW-1185">Reference proteome</keyword>
<dbReference type="Proteomes" id="UP000727407">
    <property type="component" value="Unassembled WGS sequence"/>
</dbReference>
<sequence length="189" mass="21177">MATLVRQLQSPDALRSAWCCVSPRAADRASPDSMHVYAQISPCEHVSHAVCHVHQPVVKLLRFPNHYGAQHICPEPDSDPLQLFQTHQDRDSGVHRAFTHGCITCAQDKPAWDGRGAAAARMWMWFQGVVLGCGFRVWFRGVVSGCGFGVWFLGVILGCGFRVWFLGVVLECGFEVWFRVWVHVTLLCL</sequence>